<dbReference type="InParanoid" id="C5DJZ8"/>
<feature type="region of interest" description="Disordered" evidence="8">
    <location>
        <begin position="89"/>
        <end position="127"/>
    </location>
</feature>
<dbReference type="FunFam" id="1.10.3080.10:FF:000030">
    <property type="entry name" value="Chloride channel protein"/>
    <property type="match status" value="1"/>
</dbReference>
<dbReference type="InterPro" id="IPR014743">
    <property type="entry name" value="Cl-channel_core"/>
</dbReference>
<evidence type="ECO:0000256" key="5">
    <source>
        <dbReference type="ARBA" id="ARBA00023065"/>
    </source>
</evidence>
<protein>
    <submittedName>
        <fullName evidence="10">KLTH0F00638p</fullName>
    </submittedName>
</protein>
<evidence type="ECO:0000256" key="8">
    <source>
        <dbReference type="SAM" id="MobiDB-lite"/>
    </source>
</evidence>
<dbReference type="OMA" id="NSHIDND"/>
<dbReference type="GO" id="GO:0005247">
    <property type="term" value="F:voltage-gated chloride channel activity"/>
    <property type="evidence" value="ECO:0007669"/>
    <property type="project" value="TreeGrafter"/>
</dbReference>
<dbReference type="PRINTS" id="PR00762">
    <property type="entry name" value="CLCHANNEL"/>
</dbReference>
<evidence type="ECO:0000256" key="2">
    <source>
        <dbReference type="ARBA" id="ARBA00022448"/>
    </source>
</evidence>
<keyword evidence="5" id="KW-0406">Ion transport</keyword>
<proteinExistence type="predicted"/>
<keyword evidence="6 9" id="KW-0472">Membrane</keyword>
<feature type="transmembrane region" description="Helical" evidence="9">
    <location>
        <begin position="587"/>
        <end position="606"/>
    </location>
</feature>
<dbReference type="OrthoDB" id="44789at2759"/>
<evidence type="ECO:0000256" key="6">
    <source>
        <dbReference type="ARBA" id="ARBA00023136"/>
    </source>
</evidence>
<dbReference type="PANTHER" id="PTHR45711">
    <property type="entry name" value="CHLORIDE CHANNEL PROTEIN"/>
    <property type="match status" value="1"/>
</dbReference>
<feature type="compositionally biased region" description="Low complexity" evidence="8">
    <location>
        <begin position="31"/>
        <end position="41"/>
    </location>
</feature>
<dbReference type="GO" id="GO:0005769">
    <property type="term" value="C:early endosome"/>
    <property type="evidence" value="ECO:0007669"/>
    <property type="project" value="TreeGrafter"/>
</dbReference>
<dbReference type="KEGG" id="lth:KLTH0F00638g"/>
<evidence type="ECO:0000256" key="1">
    <source>
        <dbReference type="ARBA" id="ARBA00004141"/>
    </source>
</evidence>
<feature type="transmembrane region" description="Helical" evidence="9">
    <location>
        <begin position="668"/>
        <end position="688"/>
    </location>
</feature>
<dbReference type="InterPro" id="IPR001807">
    <property type="entry name" value="ClC"/>
</dbReference>
<keyword evidence="4 9" id="KW-1133">Transmembrane helix</keyword>
<evidence type="ECO:0000256" key="3">
    <source>
        <dbReference type="ARBA" id="ARBA00022692"/>
    </source>
</evidence>
<dbReference type="CDD" id="cd03684">
    <property type="entry name" value="ClC_3_like"/>
    <property type="match status" value="1"/>
</dbReference>
<dbReference type="GO" id="GO:0005886">
    <property type="term" value="C:plasma membrane"/>
    <property type="evidence" value="ECO:0007669"/>
    <property type="project" value="TreeGrafter"/>
</dbReference>
<name>C5DJZ8_LACTC</name>
<feature type="region of interest" description="Disordered" evidence="8">
    <location>
        <begin position="1"/>
        <end position="42"/>
    </location>
</feature>
<dbReference type="RefSeq" id="XP_002554236.1">
    <property type="nucleotide sequence ID" value="XM_002554190.1"/>
</dbReference>
<dbReference type="PANTHER" id="PTHR45711:SF3">
    <property type="entry name" value="CLC CHANNEL"/>
    <property type="match status" value="1"/>
</dbReference>
<dbReference type="SUPFAM" id="SSF54631">
    <property type="entry name" value="CBS-domain pair"/>
    <property type="match status" value="1"/>
</dbReference>
<gene>
    <name evidence="10" type="ordered locus">KLTH0F00638g</name>
</gene>
<dbReference type="SUPFAM" id="SSF81340">
    <property type="entry name" value="Clc chloride channel"/>
    <property type="match status" value="1"/>
</dbReference>
<keyword evidence="2" id="KW-0813">Transport</keyword>
<feature type="transmembrane region" description="Helical" evidence="9">
    <location>
        <begin position="502"/>
        <end position="521"/>
    </location>
</feature>
<dbReference type="eggNOG" id="KOG0475">
    <property type="taxonomic scope" value="Eukaryota"/>
</dbReference>
<sequence length="911" mass="101114">MPFKNAAAHNDSNTFHSAMKGSSRRIRGRSSQRGGVSRAASVNLRLEGLPGPGVINEVVQGTESPHPHSKALSQLTQISSIRSPIRNAGPQDYFHINSQGSSPTKYGSTDQGRNGQESEASLYSESTQPPYLFPKFRNLTETLNSETLLPRNYYDDFTSVDWVKDYLYDVWQKQQMSALRGFTGKLKRVYGNAQDWVLITVVAFSCSLLAFFIDKAEELLVDLKRGYCKSNFFFNQQQCCASYTCANWKLWPEALRFLHGGVLRSDFMVYTFLSLILALSAAKVTLTTKYINPLAFQTDKKIFKTMYHAYGSGVPEVKTILSGFIIRKFLGTYTLFSKSIALVLAIASGLSLGKEGPYVHLATCVGNIVSRQFAKFKLNGIERRVILSASAAAGVTLAFGSPLGGVLFSLEEVSYFLPGNQLFKTFFSAIMANLFLRLLNPYGTGKAVLFEVKYSSDWQTTELFLVTIIGAIGGVFGAYFCKFASFWGSWFRSKSFIREKHLREVALIALLTAALTFPNSYTNISVAELLANLASPCFSPDDFTGKHGLCPVDRKSFPSEIVPLSYALIVKIVLTSITFGVKVPAGIYVPSMVIGALFGRIFATWFEHLASLYPNFFVFTQICNKSGLEGVCIDMGIYAMISAGAFMAGVTRMNVTLAIIIFELTSSYNYVVPISIAIAVSNLVAHVIEPQSLYEMLMRKNDLPFLDNRKVRDFRNHDGLREIVSTLKQGNGNIYVNLSEQKAFSSAVLREHLSNLQKEGLVDGCIPIINNGKLAGVLPAPELELALDKLKCFADEFKLTQDLKVRLLEVDTSIPSRGGDKNFTSPIESFPNLTSQEEWLAVNEILEKLCDLTPIVEKFPIMLDLNSSPSLVELIFTKLGNRFISVLDGDEFVGLVHRKHFIDYCRDKAIL</sequence>
<evidence type="ECO:0000313" key="11">
    <source>
        <dbReference type="Proteomes" id="UP000002036"/>
    </source>
</evidence>
<feature type="transmembrane region" description="Helical" evidence="9">
    <location>
        <begin position="637"/>
        <end position="661"/>
    </location>
</feature>
<feature type="transmembrane region" description="Helical" evidence="9">
    <location>
        <begin position="463"/>
        <end position="481"/>
    </location>
</feature>
<reference evidence="10 11" key="1">
    <citation type="journal article" date="2009" name="Genome Res.">
        <title>Comparative genomics of protoploid Saccharomycetaceae.</title>
        <authorList>
            <consortium name="The Genolevures Consortium"/>
            <person name="Souciet J.-L."/>
            <person name="Dujon B."/>
            <person name="Gaillardin C."/>
            <person name="Johnston M."/>
            <person name="Baret P.V."/>
            <person name="Cliften P."/>
            <person name="Sherman D.J."/>
            <person name="Weissenbach J."/>
            <person name="Westhof E."/>
            <person name="Wincker P."/>
            <person name="Jubin C."/>
            <person name="Poulain J."/>
            <person name="Barbe V."/>
            <person name="Segurens B."/>
            <person name="Artiguenave F."/>
            <person name="Anthouard V."/>
            <person name="Vacherie B."/>
            <person name="Val M.-E."/>
            <person name="Fulton R.S."/>
            <person name="Minx P."/>
            <person name="Wilson R."/>
            <person name="Durrens P."/>
            <person name="Jean G."/>
            <person name="Marck C."/>
            <person name="Martin T."/>
            <person name="Nikolski M."/>
            <person name="Rolland T."/>
            <person name="Seret M.-L."/>
            <person name="Casaregola S."/>
            <person name="Despons L."/>
            <person name="Fairhead C."/>
            <person name="Fischer G."/>
            <person name="Lafontaine I."/>
            <person name="Leh V."/>
            <person name="Lemaire M."/>
            <person name="de Montigny J."/>
            <person name="Neuveglise C."/>
            <person name="Thierry A."/>
            <person name="Blanc-Lenfle I."/>
            <person name="Bleykasten C."/>
            <person name="Diffels J."/>
            <person name="Fritsch E."/>
            <person name="Frangeul L."/>
            <person name="Goeffon A."/>
            <person name="Jauniaux N."/>
            <person name="Kachouri-Lafond R."/>
            <person name="Payen C."/>
            <person name="Potier S."/>
            <person name="Pribylova L."/>
            <person name="Ozanne C."/>
            <person name="Richard G.-F."/>
            <person name="Sacerdot C."/>
            <person name="Straub M.-L."/>
            <person name="Talla E."/>
        </authorList>
    </citation>
    <scope>NUCLEOTIDE SEQUENCE [LARGE SCALE GENOMIC DNA]</scope>
    <source>
        <strain evidence="11">ATCC 56472 / CBS 6340 / NRRL Y-8284</strain>
    </source>
</reference>
<feature type="transmembrane region" description="Helical" evidence="9">
    <location>
        <begin position="267"/>
        <end position="286"/>
    </location>
</feature>
<dbReference type="Proteomes" id="UP000002036">
    <property type="component" value="Chromosome F"/>
</dbReference>
<dbReference type="EMBL" id="CU928170">
    <property type="protein sequence ID" value="CAR23799.1"/>
    <property type="molecule type" value="Genomic_DNA"/>
</dbReference>
<feature type="transmembrane region" description="Helical" evidence="9">
    <location>
        <begin position="196"/>
        <end position="213"/>
    </location>
</feature>
<dbReference type="Gene3D" id="1.10.3080.10">
    <property type="entry name" value="Clc chloride channel"/>
    <property type="match status" value="1"/>
</dbReference>
<organism evidence="10 11">
    <name type="scientific">Lachancea thermotolerans (strain ATCC 56472 / CBS 6340 / NRRL Y-8284)</name>
    <name type="common">Yeast</name>
    <name type="synonym">Kluyveromyces thermotolerans</name>
    <dbReference type="NCBI Taxonomy" id="559295"/>
    <lineage>
        <taxon>Eukaryota</taxon>
        <taxon>Fungi</taxon>
        <taxon>Dikarya</taxon>
        <taxon>Ascomycota</taxon>
        <taxon>Saccharomycotina</taxon>
        <taxon>Saccharomycetes</taxon>
        <taxon>Saccharomycetales</taxon>
        <taxon>Saccharomycetaceae</taxon>
        <taxon>Lachancea</taxon>
    </lineage>
</organism>
<feature type="transmembrane region" description="Helical" evidence="9">
    <location>
        <begin position="385"/>
        <end position="410"/>
    </location>
</feature>
<dbReference type="Pfam" id="PF00654">
    <property type="entry name" value="Voltage_CLC"/>
    <property type="match status" value="1"/>
</dbReference>
<evidence type="ECO:0000256" key="7">
    <source>
        <dbReference type="ARBA" id="ARBA00023214"/>
    </source>
</evidence>
<dbReference type="InterPro" id="IPR046342">
    <property type="entry name" value="CBS_dom_sf"/>
</dbReference>
<evidence type="ECO:0000313" key="10">
    <source>
        <dbReference type="EMBL" id="CAR23799.1"/>
    </source>
</evidence>
<comment type="subcellular location">
    <subcellularLocation>
        <location evidence="1">Membrane</location>
        <topology evidence="1">Multi-pass membrane protein</topology>
    </subcellularLocation>
</comment>
<keyword evidence="11" id="KW-1185">Reference proteome</keyword>
<evidence type="ECO:0000256" key="4">
    <source>
        <dbReference type="ARBA" id="ARBA00022989"/>
    </source>
</evidence>
<accession>C5DJZ8</accession>
<dbReference type="GO" id="GO:0005794">
    <property type="term" value="C:Golgi apparatus"/>
    <property type="evidence" value="ECO:0007669"/>
    <property type="project" value="TreeGrafter"/>
</dbReference>
<dbReference type="AlphaFoldDB" id="C5DJZ8"/>
<dbReference type="HOGENOM" id="CLU_003181_2_0_1"/>
<feature type="compositionally biased region" description="Polar residues" evidence="8">
    <location>
        <begin position="96"/>
        <end position="127"/>
    </location>
</feature>
<evidence type="ECO:0000256" key="9">
    <source>
        <dbReference type="SAM" id="Phobius"/>
    </source>
</evidence>
<feature type="transmembrane region" description="Helical" evidence="9">
    <location>
        <begin position="561"/>
        <end position="580"/>
    </location>
</feature>
<dbReference type="GeneID" id="8292427"/>
<keyword evidence="7" id="KW-0868">Chloride</keyword>
<keyword evidence="3 9" id="KW-0812">Transmembrane</keyword>